<comment type="caution">
    <text evidence="2">The sequence shown here is derived from an EMBL/GenBank/DDBJ whole genome shotgun (WGS) entry which is preliminary data.</text>
</comment>
<organism evidence="2 3">
    <name type="scientific">Umezawaea tangerina</name>
    <dbReference type="NCBI Taxonomy" id="84725"/>
    <lineage>
        <taxon>Bacteria</taxon>
        <taxon>Bacillati</taxon>
        <taxon>Actinomycetota</taxon>
        <taxon>Actinomycetes</taxon>
        <taxon>Pseudonocardiales</taxon>
        <taxon>Pseudonocardiaceae</taxon>
        <taxon>Umezawaea</taxon>
    </lineage>
</organism>
<dbReference type="RefSeq" id="WP_211304766.1">
    <property type="nucleotide sequence ID" value="NZ_PVTF01000015.1"/>
</dbReference>
<dbReference type="InterPro" id="IPR011009">
    <property type="entry name" value="Kinase-like_dom_sf"/>
</dbReference>
<evidence type="ECO:0000313" key="2">
    <source>
        <dbReference type="EMBL" id="PRY34796.1"/>
    </source>
</evidence>
<evidence type="ECO:0000259" key="1">
    <source>
        <dbReference type="Pfam" id="PF01636"/>
    </source>
</evidence>
<dbReference type="AlphaFoldDB" id="A0A2T0SN26"/>
<feature type="domain" description="Aminoglycoside phosphotransferase" evidence="1">
    <location>
        <begin position="21"/>
        <end position="239"/>
    </location>
</feature>
<dbReference type="Proteomes" id="UP000239494">
    <property type="component" value="Unassembled WGS sequence"/>
</dbReference>
<reference evidence="2 3" key="1">
    <citation type="submission" date="2018-03" db="EMBL/GenBank/DDBJ databases">
        <title>Genomic Encyclopedia of Archaeal and Bacterial Type Strains, Phase II (KMG-II): from individual species to whole genera.</title>
        <authorList>
            <person name="Goeker M."/>
        </authorList>
    </citation>
    <scope>NUCLEOTIDE SEQUENCE [LARGE SCALE GENOMIC DNA]</scope>
    <source>
        <strain evidence="2 3">DSM 44720</strain>
    </source>
</reference>
<keyword evidence="2" id="KW-0808">Transferase</keyword>
<evidence type="ECO:0000313" key="3">
    <source>
        <dbReference type="Proteomes" id="UP000239494"/>
    </source>
</evidence>
<name>A0A2T0SN26_9PSEU</name>
<dbReference type="Gene3D" id="3.90.1200.10">
    <property type="match status" value="1"/>
</dbReference>
<protein>
    <submittedName>
        <fullName evidence="2">Phosphotransferase family enzyme</fullName>
    </submittedName>
</protein>
<proteinExistence type="predicted"/>
<gene>
    <name evidence="2" type="ORF">CLV43_11572</name>
</gene>
<dbReference type="GO" id="GO:0016740">
    <property type="term" value="F:transferase activity"/>
    <property type="evidence" value="ECO:0007669"/>
    <property type="project" value="UniProtKB-KW"/>
</dbReference>
<sequence length="296" mass="32507">MERGDLVELARAGTGRGLAAVTRLPGGTSKGVYRLHLDDGTTAVAYLWHPAENYWPDGGDGPEGVDAFEAAVERFAAIGVRTPRVLLLDRGRSRYPADAAVVEDVTGGPLSEVFDRVPRRTLERLGEAVLAMAGTTGPAPERPCEVTVLERAYDDLGEAAKRVERIGAVRDEVDDVLRELVAAVRPRRRHGFVHGELGPEHVLVTAEGEPVVIDVEGASFFDVEWEHAYLSFRFGRHYRWLEVDGLDEARLRFYRLALHLSLVAGPLRLLEGDFPDRDGMLGIVESNMGHVLGALR</sequence>
<dbReference type="EMBL" id="PVTF01000015">
    <property type="protein sequence ID" value="PRY34796.1"/>
    <property type="molecule type" value="Genomic_DNA"/>
</dbReference>
<accession>A0A2T0SN26</accession>
<dbReference type="Pfam" id="PF01636">
    <property type="entry name" value="APH"/>
    <property type="match status" value="1"/>
</dbReference>
<dbReference type="SUPFAM" id="SSF56112">
    <property type="entry name" value="Protein kinase-like (PK-like)"/>
    <property type="match status" value="1"/>
</dbReference>
<keyword evidence="3" id="KW-1185">Reference proteome</keyword>
<dbReference type="InterPro" id="IPR002575">
    <property type="entry name" value="Aminoglycoside_PTrfase"/>
</dbReference>